<dbReference type="RefSeq" id="WP_085074102.1">
    <property type="nucleotide sequence ID" value="NZ_BLKU01000003.1"/>
</dbReference>
<proteinExistence type="predicted"/>
<feature type="domain" description="CDGP" evidence="3">
    <location>
        <begin position="30"/>
        <end position="118"/>
    </location>
</feature>
<keyword evidence="5" id="KW-1185">Reference proteome</keyword>
<accession>A0ABQ1BJQ1</accession>
<comment type="caution">
    <text evidence="4">The sequence shown here is derived from an EMBL/GenBank/DDBJ whole genome shotgun (WGS) entry which is preliminary data.</text>
</comment>
<dbReference type="EMBL" id="BLKU01000003">
    <property type="protein sequence ID" value="GFG63912.1"/>
    <property type="molecule type" value="Genomic_DNA"/>
</dbReference>
<protein>
    <recommendedName>
        <fullName evidence="3">CDGP domain-containing protein</fullName>
    </recommendedName>
</protein>
<evidence type="ECO:0000313" key="4">
    <source>
        <dbReference type="EMBL" id="GFG63912.1"/>
    </source>
</evidence>
<feature type="region of interest" description="Disordered" evidence="1">
    <location>
        <begin position="98"/>
        <end position="119"/>
    </location>
</feature>
<evidence type="ECO:0000256" key="1">
    <source>
        <dbReference type="SAM" id="MobiDB-lite"/>
    </source>
</evidence>
<keyword evidence="2" id="KW-0732">Signal</keyword>
<dbReference type="Pfam" id="PF24238">
    <property type="entry name" value="CDGP"/>
    <property type="match status" value="1"/>
</dbReference>
<evidence type="ECO:0000256" key="2">
    <source>
        <dbReference type="SAM" id="SignalP"/>
    </source>
</evidence>
<feature type="chain" id="PRO_5045671488" description="CDGP domain-containing protein" evidence="2">
    <location>
        <begin position="21"/>
        <end position="119"/>
    </location>
</feature>
<evidence type="ECO:0000259" key="3">
    <source>
        <dbReference type="Pfam" id="PF24238"/>
    </source>
</evidence>
<feature type="signal peptide" evidence="2">
    <location>
        <begin position="1"/>
        <end position="20"/>
    </location>
</feature>
<dbReference type="Proteomes" id="UP000465306">
    <property type="component" value="Unassembled WGS sequence"/>
</dbReference>
<gene>
    <name evidence="4" type="ORF">MKUB_14020</name>
</gene>
<name>A0ABQ1BJQ1_9MYCO</name>
<organism evidence="4 5">
    <name type="scientific">Mycobacterium kubicae</name>
    <dbReference type="NCBI Taxonomy" id="120959"/>
    <lineage>
        <taxon>Bacteria</taxon>
        <taxon>Bacillati</taxon>
        <taxon>Actinomycetota</taxon>
        <taxon>Actinomycetes</taxon>
        <taxon>Mycobacteriales</taxon>
        <taxon>Mycobacteriaceae</taxon>
        <taxon>Mycobacterium</taxon>
        <taxon>Mycobacterium simiae complex</taxon>
    </lineage>
</organism>
<evidence type="ECO:0000313" key="5">
    <source>
        <dbReference type="Proteomes" id="UP000465306"/>
    </source>
</evidence>
<sequence length="119" mass="12541">MIRGLIIMSAAAALAVSTLAAPTAGALPRGCESVPWGFFGTQTRQICDGPIRPDGSWTRERIIGVPAHYVNASSSCSSGSYSSHCTYYPGGWVGDRIQSDETYPVTPDTVLPDEPGHLG</sequence>
<reference evidence="4 5" key="1">
    <citation type="journal article" date="2019" name="Emerg. Microbes Infect.">
        <title>Comprehensive subspecies identification of 175 nontuberculous mycobacteria species based on 7547 genomic profiles.</title>
        <authorList>
            <person name="Matsumoto Y."/>
            <person name="Kinjo T."/>
            <person name="Motooka D."/>
            <person name="Nabeya D."/>
            <person name="Jung N."/>
            <person name="Uechi K."/>
            <person name="Horii T."/>
            <person name="Iida T."/>
            <person name="Fujita J."/>
            <person name="Nakamura S."/>
        </authorList>
    </citation>
    <scope>NUCLEOTIDE SEQUENCE [LARGE SCALE GENOMIC DNA]</scope>
    <source>
        <strain evidence="4 5">JCM 13573</strain>
    </source>
</reference>
<dbReference type="InterPro" id="IPR056271">
    <property type="entry name" value="CDGP_dom"/>
</dbReference>